<keyword evidence="1" id="KW-0813">Transport</keyword>
<dbReference type="PANTHER" id="PTHR36838:SF3">
    <property type="entry name" value="TRANSPORTER AUXIN EFFLUX CARRIER EC FAMILY"/>
    <property type="match status" value="1"/>
</dbReference>
<organism evidence="3 4">
    <name type="scientific">Bifidobacterium simiarum</name>
    <dbReference type="NCBI Taxonomy" id="2045441"/>
    <lineage>
        <taxon>Bacteria</taxon>
        <taxon>Bacillati</taxon>
        <taxon>Actinomycetota</taxon>
        <taxon>Actinomycetes</taxon>
        <taxon>Bifidobacteriales</taxon>
        <taxon>Bifidobacteriaceae</taxon>
        <taxon>Bifidobacterium</taxon>
    </lineage>
</organism>
<evidence type="ECO:0000256" key="1">
    <source>
        <dbReference type="ARBA" id="ARBA00022448"/>
    </source>
</evidence>
<keyword evidence="2" id="KW-0812">Transmembrane</keyword>
<evidence type="ECO:0000313" key="4">
    <source>
        <dbReference type="Proteomes" id="UP000231451"/>
    </source>
</evidence>
<proteinExistence type="predicted"/>
<comment type="caution">
    <text evidence="3">The sequence shown here is derived from an EMBL/GenBank/DDBJ whole genome shotgun (WGS) entry which is preliminary data.</text>
</comment>
<dbReference type="RefSeq" id="WP_100512844.1">
    <property type="nucleotide sequence ID" value="NZ_PEBK01000004.1"/>
</dbReference>
<evidence type="ECO:0000256" key="2">
    <source>
        <dbReference type="SAM" id="Phobius"/>
    </source>
</evidence>
<feature type="transmembrane region" description="Helical" evidence="2">
    <location>
        <begin position="285"/>
        <end position="308"/>
    </location>
</feature>
<dbReference type="OrthoDB" id="3238334at2"/>
<protein>
    <submittedName>
        <fullName evidence="3">Transporter</fullName>
    </submittedName>
</protein>
<feature type="transmembrane region" description="Helical" evidence="2">
    <location>
        <begin position="91"/>
        <end position="110"/>
    </location>
</feature>
<feature type="transmembrane region" description="Helical" evidence="2">
    <location>
        <begin position="58"/>
        <end position="79"/>
    </location>
</feature>
<keyword evidence="2" id="KW-1133">Transmembrane helix</keyword>
<feature type="transmembrane region" description="Helical" evidence="2">
    <location>
        <begin position="193"/>
        <end position="216"/>
    </location>
</feature>
<feature type="transmembrane region" description="Helical" evidence="2">
    <location>
        <begin position="228"/>
        <end position="250"/>
    </location>
</feature>
<keyword evidence="4" id="KW-1185">Reference proteome</keyword>
<feature type="transmembrane region" description="Helical" evidence="2">
    <location>
        <begin position="122"/>
        <end position="145"/>
    </location>
</feature>
<dbReference type="Proteomes" id="UP000231451">
    <property type="component" value="Unassembled WGS sequence"/>
</dbReference>
<accession>A0A2M9HF49</accession>
<dbReference type="EMBL" id="PEBK01000004">
    <property type="protein sequence ID" value="PJM75426.1"/>
    <property type="molecule type" value="Genomic_DNA"/>
</dbReference>
<evidence type="ECO:0000313" key="3">
    <source>
        <dbReference type="EMBL" id="PJM75426.1"/>
    </source>
</evidence>
<sequence>MVIFKSGALLLVILGVYALKRLHIFGEHDYKVAQGFAFNLTLPCAIVMSFATNKHDMSMLWIVLFGFVCAIIPLVLVFLGTHREPDKRYRAFTMLASSGLNLGAFCLPVAQTFMGASAGLPVIMMDIGNAMVATAAALSLTKGLLHMGDSAAALPMVLRVRNIAHDFVSSLSFDTYMLMLILMFAHVQIPDPIVELVTPFANANAFCCMAMIGLMMEVPHERKDRLTLLKVIAWRTAFSVVIALAAWYIMPFDLRIREILTLAALSPITVFATKFADSLTGNAKLAGFSLTVTGVIALAEMTILHVLLPAV</sequence>
<dbReference type="PANTHER" id="PTHR36838">
    <property type="entry name" value="AUXIN EFFLUX CARRIER FAMILY PROTEIN"/>
    <property type="match status" value="1"/>
</dbReference>
<reference evidence="3 4" key="1">
    <citation type="submission" date="2017-10" db="EMBL/GenBank/DDBJ databases">
        <title>Draft genome sequences of strains TRE 1, TRE 9, TRE H and TRI 7, isolated from tamarins, belonging to four potential novel Bifidobacterium species.</title>
        <authorList>
            <person name="Mattarelli P."/>
            <person name="Modesto M."/>
            <person name="Puglisi E."/>
            <person name="Morelli L."/>
            <person name="Spezio C."/>
            <person name="Bonetti A."/>
            <person name="Sandri C."/>
        </authorList>
    </citation>
    <scope>NUCLEOTIDE SEQUENCE [LARGE SCALE GENOMIC DNA]</scope>
    <source>
        <strain evidence="4">TRI7</strain>
    </source>
</reference>
<gene>
    <name evidence="3" type="ORF">CSQ87_05325</name>
</gene>
<feature type="transmembrane region" description="Helical" evidence="2">
    <location>
        <begin position="166"/>
        <end position="187"/>
    </location>
</feature>
<dbReference type="AlphaFoldDB" id="A0A2M9HF49"/>
<name>A0A2M9HF49_9BIFI</name>
<keyword evidence="2" id="KW-0472">Membrane</keyword>